<dbReference type="HOGENOM" id="CLU_000625_4_6_1"/>
<dbReference type="SUPFAM" id="SSF52025">
    <property type="entry name" value="PA domain"/>
    <property type="match status" value="1"/>
</dbReference>
<name>D8SCV5_SELML</name>
<evidence type="ECO:0008006" key="15">
    <source>
        <dbReference type="Google" id="ProtNLM"/>
    </source>
</evidence>
<dbReference type="PROSITE" id="PS51892">
    <property type="entry name" value="SUBTILASE"/>
    <property type="match status" value="1"/>
</dbReference>
<evidence type="ECO:0000256" key="1">
    <source>
        <dbReference type="ARBA" id="ARBA00011073"/>
    </source>
</evidence>
<evidence type="ECO:0000256" key="7">
    <source>
        <dbReference type="PIRSR" id="PIRSR615500-1"/>
    </source>
</evidence>
<feature type="domain" description="Subtilisin-like protease fibronectin type-III" evidence="12">
    <location>
        <begin position="615"/>
        <end position="715"/>
    </location>
</feature>
<organism evidence="14">
    <name type="scientific">Selaginella moellendorffii</name>
    <name type="common">Spikemoss</name>
    <dbReference type="NCBI Taxonomy" id="88036"/>
    <lineage>
        <taxon>Eukaryota</taxon>
        <taxon>Viridiplantae</taxon>
        <taxon>Streptophyta</taxon>
        <taxon>Embryophyta</taxon>
        <taxon>Tracheophyta</taxon>
        <taxon>Lycopodiopsida</taxon>
        <taxon>Selaginellales</taxon>
        <taxon>Selaginellaceae</taxon>
        <taxon>Selaginella</taxon>
    </lineage>
</organism>
<evidence type="ECO:0000256" key="3">
    <source>
        <dbReference type="ARBA" id="ARBA00022729"/>
    </source>
</evidence>
<dbReference type="Pfam" id="PF00082">
    <property type="entry name" value="Peptidase_S8"/>
    <property type="match status" value="1"/>
</dbReference>
<dbReference type="PANTHER" id="PTHR10795">
    <property type="entry name" value="PROPROTEIN CONVERTASE SUBTILISIN/KEXIN"/>
    <property type="match status" value="1"/>
</dbReference>
<feature type="non-terminal residue" evidence="13">
    <location>
        <position position="1"/>
    </location>
</feature>
<dbReference type="InterPro" id="IPR000209">
    <property type="entry name" value="Peptidase_S8/S53_dom"/>
</dbReference>
<dbReference type="InParanoid" id="D8SCV5"/>
<keyword evidence="6" id="KW-0325">Glycoprotein</keyword>
<dbReference type="FunFam" id="3.40.50.200:FF:000006">
    <property type="entry name" value="Subtilisin-like protease SBT1.5"/>
    <property type="match status" value="1"/>
</dbReference>
<feature type="active site" description="Charge relay system" evidence="7 8">
    <location>
        <position position="531"/>
    </location>
</feature>
<evidence type="ECO:0000259" key="12">
    <source>
        <dbReference type="Pfam" id="PF17766"/>
    </source>
</evidence>
<dbReference type="Gene3D" id="3.40.50.200">
    <property type="entry name" value="Peptidase S8/S53 domain"/>
    <property type="match status" value="1"/>
</dbReference>
<dbReference type="PROSITE" id="PS00138">
    <property type="entry name" value="SUBTILASE_SER"/>
    <property type="match status" value="1"/>
</dbReference>
<dbReference type="Gramene" id="EFJ17774">
    <property type="protein sequence ID" value="EFJ17774"/>
    <property type="gene ID" value="SELMODRAFT_113931"/>
</dbReference>
<dbReference type="InterPro" id="IPR037045">
    <property type="entry name" value="S8pro/Inhibitor_I9_sf"/>
</dbReference>
<keyword evidence="2 8" id="KW-0645">Protease</keyword>
<comment type="similarity">
    <text evidence="1 8">Belongs to the peptidase S8 family.</text>
</comment>
<dbReference type="InterPro" id="IPR034197">
    <property type="entry name" value="Peptidases_S8_3"/>
</dbReference>
<protein>
    <recommendedName>
        <fullName evidence="15">Subtilisin-like protease</fullName>
    </recommendedName>
</protein>
<sequence length="718" mass="77723">EDSRVYIVHLGHTDGTKHPDAITDTHNSLLATVLNKPSYEARDHIIYSYKHTIDGFAVRLTTKQAKHMSELPDVVSIHENRVRKLHTTRSWDYMGVSGSTNMPLFSSSKPLWELGEYGKNVIVGILDTGVWPESPSFNDDGMGEIPSKWRGICQEGDAFNSSHCNRQLIGARYHLRGYLEGLSKKEKKVPGILSARDDDGHGTHTASTLAGRLVQNATVVGRFAQGTAAGGVPGARVAAYKACWGGDDGYCHESDLIAAMDQAVHDGVDVISISNGGEEYANDVVALAALSAVKKGVTVVASAGNEGVKGMGNSDPWLITVGASSMDRWGSARLSLGNGTTFTGKSRLSIGTESFLPLVPGYEVNAPESTTQDSLYCMDYSLDREKVQGKIVLCMRKRGKDTLAQSTEVRDAGGAGMILYEDVKDEQELMDYWHYVPSIHISAKDALAVFSYMNSSSNPRAYISGSDTNYGAKDAPAMPDFSSRGPSKVYPDIIKPDITAPGVDILAAWPPNVDLGEGRGRGNFNFQSGTSMSCPHVAAVAALLKSYHQDWSPAAIKSAILTTAYIGNGLVNGTPNDFGSGHINPNAAAHPGLIYDLDYNQIPVKAFGANKILSNLNFPSVGVSRFHTKYTVKRTVTNVGDDRATYRVTIDPPPGIAVTITPQVLEFTRKGQSQSFLVDLRLKTKVAKSKLHRGYIFGSFTWKDERHTVRSPIAVRYA</sequence>
<dbReference type="Pfam" id="PF05922">
    <property type="entry name" value="Inhibitor_I9"/>
    <property type="match status" value="1"/>
</dbReference>
<dbReference type="SUPFAM" id="SSF52743">
    <property type="entry name" value="Subtilisin-like"/>
    <property type="match status" value="1"/>
</dbReference>
<evidence type="ECO:0000259" key="11">
    <source>
        <dbReference type="Pfam" id="PF05922"/>
    </source>
</evidence>
<dbReference type="Pfam" id="PF17766">
    <property type="entry name" value="fn3_6"/>
    <property type="match status" value="1"/>
</dbReference>
<dbReference type="Pfam" id="PF02225">
    <property type="entry name" value="PA"/>
    <property type="match status" value="1"/>
</dbReference>
<feature type="domain" description="Peptidase S8/S53" evidence="9">
    <location>
        <begin position="118"/>
        <end position="581"/>
    </location>
</feature>
<keyword evidence="3" id="KW-0732">Signal</keyword>
<evidence type="ECO:0000256" key="4">
    <source>
        <dbReference type="ARBA" id="ARBA00022801"/>
    </source>
</evidence>
<keyword evidence="5 8" id="KW-0720">Serine protease</keyword>
<dbReference type="InterPro" id="IPR041469">
    <property type="entry name" value="Subtilisin-like_FN3"/>
</dbReference>
<dbReference type="InterPro" id="IPR046450">
    <property type="entry name" value="PA_dom_sf"/>
</dbReference>
<dbReference type="Proteomes" id="UP000001514">
    <property type="component" value="Unassembled WGS sequence"/>
</dbReference>
<evidence type="ECO:0000256" key="2">
    <source>
        <dbReference type="ARBA" id="ARBA00022670"/>
    </source>
</evidence>
<dbReference type="PRINTS" id="PR00723">
    <property type="entry name" value="SUBTILISIN"/>
</dbReference>
<feature type="domain" description="Inhibitor I9" evidence="11">
    <location>
        <begin position="5"/>
        <end position="86"/>
    </location>
</feature>
<dbReference type="CDD" id="cd02120">
    <property type="entry name" value="PA_subtilisin_like"/>
    <property type="match status" value="1"/>
</dbReference>
<dbReference type="InterPro" id="IPR010259">
    <property type="entry name" value="S8pro/Inhibitor_I9"/>
</dbReference>
<dbReference type="InterPro" id="IPR003137">
    <property type="entry name" value="PA_domain"/>
</dbReference>
<dbReference type="GO" id="GO:0004252">
    <property type="term" value="F:serine-type endopeptidase activity"/>
    <property type="evidence" value="ECO:0000318"/>
    <property type="project" value="GO_Central"/>
</dbReference>
<feature type="active site" description="Charge relay system" evidence="7 8">
    <location>
        <position position="201"/>
    </location>
</feature>
<feature type="active site" description="Charge relay system" evidence="7 8">
    <location>
        <position position="127"/>
    </location>
</feature>
<dbReference type="InterPro" id="IPR036852">
    <property type="entry name" value="Peptidase_S8/S53_dom_sf"/>
</dbReference>
<dbReference type="Gene3D" id="3.50.30.30">
    <property type="match status" value="1"/>
</dbReference>
<dbReference type="KEGG" id="smo:SELMODRAFT_113931"/>
<evidence type="ECO:0000259" key="9">
    <source>
        <dbReference type="Pfam" id="PF00082"/>
    </source>
</evidence>
<dbReference type="AlphaFoldDB" id="D8SCV5"/>
<evidence type="ECO:0000256" key="5">
    <source>
        <dbReference type="ARBA" id="ARBA00022825"/>
    </source>
</evidence>
<proteinExistence type="inferred from homology"/>
<dbReference type="GO" id="GO:0006508">
    <property type="term" value="P:proteolysis"/>
    <property type="evidence" value="ECO:0007669"/>
    <property type="project" value="UniProtKB-KW"/>
</dbReference>
<dbReference type="FunFam" id="3.30.70.80:FF:000002">
    <property type="entry name" value="Subtilisin-like protease SBT5.3"/>
    <property type="match status" value="1"/>
</dbReference>
<dbReference type="Gene3D" id="3.30.70.80">
    <property type="entry name" value="Peptidase S8 propeptide/proteinase inhibitor I9"/>
    <property type="match status" value="1"/>
</dbReference>
<evidence type="ECO:0000256" key="6">
    <source>
        <dbReference type="ARBA" id="ARBA00023180"/>
    </source>
</evidence>
<dbReference type="GO" id="GO:0005576">
    <property type="term" value="C:extracellular region"/>
    <property type="evidence" value="ECO:0000318"/>
    <property type="project" value="GO_Central"/>
</dbReference>
<evidence type="ECO:0000313" key="13">
    <source>
        <dbReference type="EMBL" id="EFJ17774.1"/>
    </source>
</evidence>
<evidence type="ECO:0000259" key="10">
    <source>
        <dbReference type="Pfam" id="PF02225"/>
    </source>
</evidence>
<keyword evidence="4 8" id="KW-0378">Hydrolase</keyword>
<dbReference type="EMBL" id="GL377612">
    <property type="protein sequence ID" value="EFJ17774.1"/>
    <property type="molecule type" value="Genomic_DNA"/>
</dbReference>
<dbReference type="InterPro" id="IPR015500">
    <property type="entry name" value="Peptidase_S8_subtilisin-rel"/>
</dbReference>
<accession>D8SCV5</accession>
<dbReference type="InterPro" id="IPR023828">
    <property type="entry name" value="Peptidase_S8_Ser-AS"/>
</dbReference>
<dbReference type="Gene3D" id="2.60.40.2310">
    <property type="match status" value="1"/>
</dbReference>
<evidence type="ECO:0000256" key="8">
    <source>
        <dbReference type="PROSITE-ProRule" id="PRU01240"/>
    </source>
</evidence>
<reference evidence="13 14" key="1">
    <citation type="journal article" date="2011" name="Science">
        <title>The Selaginella genome identifies genetic changes associated with the evolution of vascular plants.</title>
        <authorList>
            <person name="Banks J.A."/>
            <person name="Nishiyama T."/>
            <person name="Hasebe M."/>
            <person name="Bowman J.L."/>
            <person name="Gribskov M."/>
            <person name="dePamphilis C."/>
            <person name="Albert V.A."/>
            <person name="Aono N."/>
            <person name="Aoyama T."/>
            <person name="Ambrose B.A."/>
            <person name="Ashton N.W."/>
            <person name="Axtell M.J."/>
            <person name="Barker E."/>
            <person name="Barker M.S."/>
            <person name="Bennetzen J.L."/>
            <person name="Bonawitz N.D."/>
            <person name="Chapple C."/>
            <person name="Cheng C."/>
            <person name="Correa L.G."/>
            <person name="Dacre M."/>
            <person name="DeBarry J."/>
            <person name="Dreyer I."/>
            <person name="Elias M."/>
            <person name="Engstrom E.M."/>
            <person name="Estelle M."/>
            <person name="Feng L."/>
            <person name="Finet C."/>
            <person name="Floyd S.K."/>
            <person name="Frommer W.B."/>
            <person name="Fujita T."/>
            <person name="Gramzow L."/>
            <person name="Gutensohn M."/>
            <person name="Harholt J."/>
            <person name="Hattori M."/>
            <person name="Heyl A."/>
            <person name="Hirai T."/>
            <person name="Hiwatashi Y."/>
            <person name="Ishikawa M."/>
            <person name="Iwata M."/>
            <person name="Karol K.G."/>
            <person name="Koehler B."/>
            <person name="Kolukisaoglu U."/>
            <person name="Kubo M."/>
            <person name="Kurata T."/>
            <person name="Lalonde S."/>
            <person name="Li K."/>
            <person name="Li Y."/>
            <person name="Litt A."/>
            <person name="Lyons E."/>
            <person name="Manning G."/>
            <person name="Maruyama T."/>
            <person name="Michael T.P."/>
            <person name="Mikami K."/>
            <person name="Miyazaki S."/>
            <person name="Morinaga S."/>
            <person name="Murata T."/>
            <person name="Mueller-Roeber B."/>
            <person name="Nelson D.R."/>
            <person name="Obara M."/>
            <person name="Oguri Y."/>
            <person name="Olmstead R.G."/>
            <person name="Onodera N."/>
            <person name="Petersen B.L."/>
            <person name="Pils B."/>
            <person name="Prigge M."/>
            <person name="Rensing S.A."/>
            <person name="Riano-Pachon D.M."/>
            <person name="Roberts A.W."/>
            <person name="Sato Y."/>
            <person name="Scheller H.V."/>
            <person name="Schulz B."/>
            <person name="Schulz C."/>
            <person name="Shakirov E.V."/>
            <person name="Shibagaki N."/>
            <person name="Shinohara N."/>
            <person name="Shippen D.E."/>
            <person name="Soerensen I."/>
            <person name="Sotooka R."/>
            <person name="Sugimoto N."/>
            <person name="Sugita M."/>
            <person name="Sumikawa N."/>
            <person name="Tanurdzic M."/>
            <person name="Theissen G."/>
            <person name="Ulvskov P."/>
            <person name="Wakazuki S."/>
            <person name="Weng J.K."/>
            <person name="Willats W.W."/>
            <person name="Wipf D."/>
            <person name="Wolf P.G."/>
            <person name="Yang L."/>
            <person name="Zimmer A.D."/>
            <person name="Zhu Q."/>
            <person name="Mitros T."/>
            <person name="Hellsten U."/>
            <person name="Loque D."/>
            <person name="Otillar R."/>
            <person name="Salamov A."/>
            <person name="Schmutz J."/>
            <person name="Shapiro H."/>
            <person name="Lindquist E."/>
            <person name="Lucas S."/>
            <person name="Rokhsar D."/>
            <person name="Grigoriev I.V."/>
        </authorList>
    </citation>
    <scope>NUCLEOTIDE SEQUENCE [LARGE SCALE GENOMIC DNA]</scope>
</reference>
<dbReference type="OMA" id="EPPTKLY"/>
<feature type="domain" description="PA" evidence="10">
    <location>
        <begin position="375"/>
        <end position="448"/>
    </location>
</feature>
<keyword evidence="14" id="KW-1185">Reference proteome</keyword>
<dbReference type="CDD" id="cd04852">
    <property type="entry name" value="Peptidases_S8_3"/>
    <property type="match status" value="1"/>
</dbReference>
<dbReference type="InterPro" id="IPR045051">
    <property type="entry name" value="SBT"/>
</dbReference>
<dbReference type="eggNOG" id="ENOG502QRC5">
    <property type="taxonomic scope" value="Eukaryota"/>
</dbReference>
<evidence type="ECO:0000313" key="14">
    <source>
        <dbReference type="Proteomes" id="UP000001514"/>
    </source>
</evidence>
<gene>
    <name evidence="13" type="ORF">SELMODRAFT_113931</name>
</gene>